<evidence type="ECO:0000313" key="2">
    <source>
        <dbReference type="Proteomes" id="UP001412239"/>
    </source>
</evidence>
<accession>A0A292Q144</accession>
<evidence type="ECO:0000313" key="1">
    <source>
        <dbReference type="EMBL" id="CUS12771.1"/>
    </source>
</evidence>
<name>A0A292Q144_9PEZI</name>
<sequence>MRGFAPHFIRDHFPRASNPVRPQLQVPFLCEGTKNSYENFTFKDYPSRVGVDLSALCNGDLSLDDHAAFLQEWLFFGTLVEALGTADVKVDIGDFVAKSGGEWIVTTERLPKYLWMWVAAECVPGWVIDSEHLPRVKECLSLVNSTANQLAKLSVGAVSEEAWNAGFGYPPGHAVLLSVILLGELLDNALAGVVFSLPKVKMLSWEYSMFGKYLLQRAGWCLGELDMLGVTEPAILFYVSSFDRLTLNKDHSRCSDRVCLANQIDEKVYQTKHVTEACTCEHIVVEEEGNRPVTEVLCRGGIPIISYDRGKVLVQSSDSTPYVAMSHVWSDGLGNPHTNSLPECQFGRIQRLVNALHPDHDSASPVPFWLDTVCVPLHLETRKTAIRRMAKTYDSAAKVLVLDVSLSGTSARVPADELLMRIRCTPWTQRLWTLQEGMLAEELYFQFSDKAIVAESLPDIWYEANSPTKLCTMHFGRPHVDNSPLETRVFRALASDADEFVKDEIAMESALETLSRYPDCPNMLDHTLLYRLDTNHSASFHPVYFAGWTSFQKLRYRFGAGHSALPSVAGALRGRLSSRMDDETICVATLLDIDPLHILSAKSQTARMKVLIDSVDKFPPSLIFTDVPRMDLDGYRWAPESFMDKNANYAGLLRAGESGHRTKEGLMVSNYFSYTFPEDWALPHTGSFVVKGWESYYRITHAHVLTMEVARPAVILEQPPATVSRGIVVDMWREDDGVVKFGRHVGHVSIEVLGEEWAGEALCEVVKWPISYKWCVG</sequence>
<gene>
    <name evidence="1" type="ORF">GSTUAT00003044001</name>
</gene>
<protein>
    <submittedName>
        <fullName evidence="1">Uncharacterized protein</fullName>
    </submittedName>
</protein>
<dbReference type="EMBL" id="LN890983">
    <property type="protein sequence ID" value="CUS12771.1"/>
    <property type="molecule type" value="Genomic_DNA"/>
</dbReference>
<dbReference type="PANTHER" id="PTHR39596:SF2">
    <property type="entry name" value="HET DOMAIN PROTEIN (AFU_ORTHOLOGUE AFUA_1G17550)-RELATED"/>
    <property type="match status" value="1"/>
</dbReference>
<reference evidence="1" key="1">
    <citation type="submission" date="2015-10" db="EMBL/GenBank/DDBJ databases">
        <authorList>
            <person name="Regsiter A."/>
            <person name="william w."/>
        </authorList>
    </citation>
    <scope>NUCLEOTIDE SEQUENCE</scope>
    <source>
        <strain evidence="1">Montdore</strain>
    </source>
</reference>
<dbReference type="Proteomes" id="UP001412239">
    <property type="component" value="Unassembled WGS sequence"/>
</dbReference>
<proteinExistence type="predicted"/>
<organism evidence="1 2">
    <name type="scientific">Tuber aestivum</name>
    <name type="common">summer truffle</name>
    <dbReference type="NCBI Taxonomy" id="59557"/>
    <lineage>
        <taxon>Eukaryota</taxon>
        <taxon>Fungi</taxon>
        <taxon>Dikarya</taxon>
        <taxon>Ascomycota</taxon>
        <taxon>Pezizomycotina</taxon>
        <taxon>Pezizomycetes</taxon>
        <taxon>Pezizales</taxon>
        <taxon>Tuberaceae</taxon>
        <taxon>Tuber</taxon>
    </lineage>
</organism>
<keyword evidence="2" id="KW-1185">Reference proteome</keyword>
<dbReference type="PANTHER" id="PTHR39596">
    <property type="match status" value="1"/>
</dbReference>
<dbReference type="AlphaFoldDB" id="A0A292Q144"/>